<dbReference type="Pfam" id="PF04339">
    <property type="entry name" value="FemAB_like"/>
    <property type="match status" value="1"/>
</dbReference>
<dbReference type="Proteomes" id="UP000325372">
    <property type="component" value="Unassembled WGS sequence"/>
</dbReference>
<gene>
    <name evidence="1" type="ORF">F3N42_03250</name>
</gene>
<dbReference type="SUPFAM" id="SSF55729">
    <property type="entry name" value="Acyl-CoA N-acyltransferases (Nat)"/>
    <property type="match status" value="1"/>
</dbReference>
<proteinExistence type="predicted"/>
<dbReference type="AlphaFoldDB" id="A0A5N0TFV8"/>
<keyword evidence="2" id="KW-1185">Reference proteome</keyword>
<evidence type="ECO:0000313" key="1">
    <source>
        <dbReference type="EMBL" id="KAA9133378.1"/>
    </source>
</evidence>
<organism evidence="1 2">
    <name type="scientific">Marinihelvus fidelis</name>
    <dbReference type="NCBI Taxonomy" id="2613842"/>
    <lineage>
        <taxon>Bacteria</taxon>
        <taxon>Pseudomonadati</taxon>
        <taxon>Pseudomonadota</taxon>
        <taxon>Gammaproteobacteria</taxon>
        <taxon>Chromatiales</taxon>
        <taxon>Wenzhouxiangellaceae</taxon>
        <taxon>Marinihelvus</taxon>
    </lineage>
</organism>
<dbReference type="RefSeq" id="WP_150862937.1">
    <property type="nucleotide sequence ID" value="NZ_VYXP01000002.1"/>
</dbReference>
<dbReference type="InterPro" id="IPR016181">
    <property type="entry name" value="Acyl_CoA_acyltransferase"/>
</dbReference>
<dbReference type="PANTHER" id="PTHR47017">
    <property type="entry name" value="ACYL-COA"/>
    <property type="match status" value="1"/>
</dbReference>
<name>A0A5N0TFV8_9GAMM</name>
<dbReference type="Gene3D" id="3.40.630.30">
    <property type="match status" value="1"/>
</dbReference>
<sequence>MKCVVLDSIDAVYAQAWDGLFPQYDGMRNPFMRHAFLHALEASGSVSSETGWTPRHLALYDGDRLIAAMPMYLKTHSSGEFVFDWGWAAAYERHGLAYYPKLLTAAPFTPSPGPRIAVAPGIDRHGAASALLDGLRQFAEQEGCSGWHLLFAERASQDLLEAEVTAGHLLHREDIQFHWHNRGYADFDAFLATLKSSRRKNLRKERRRVAEQGVVMARVAGPDITDDDWGGFYRCYRGTFEAHSGHAGYMNRAFFTRLRQAMPEQLLLVTARREGELVGSALCLYDRQALYGRYWGALAPISGLHFETCFYQGIEFCIEQGLHRFDPGAQGEHKLLRGFEPVITRSLHWIADTRFRRAIDDYLERERPAARQYGEDAVRYLPFSTGADPGTSGED</sequence>
<accession>A0A5N0TFV8</accession>
<dbReference type="PANTHER" id="PTHR47017:SF1">
    <property type="entry name" value="ACYL-COA"/>
    <property type="match status" value="1"/>
</dbReference>
<reference evidence="1 2" key="1">
    <citation type="submission" date="2019-09" db="EMBL/GenBank/DDBJ databases">
        <title>Wenzhouxiangella sp. Genome sequencing and assembly.</title>
        <authorList>
            <person name="Zhang R."/>
        </authorList>
    </citation>
    <scope>NUCLEOTIDE SEQUENCE [LARGE SCALE GENOMIC DNA]</scope>
    <source>
        <strain evidence="1 2">W260</strain>
    </source>
</reference>
<protein>
    <submittedName>
        <fullName evidence="1">N-acetyltransferase</fullName>
    </submittedName>
</protein>
<dbReference type="InterPro" id="IPR007434">
    <property type="entry name" value="FemAB-like"/>
</dbReference>
<dbReference type="EMBL" id="VYXP01000002">
    <property type="protein sequence ID" value="KAA9133378.1"/>
    <property type="molecule type" value="Genomic_DNA"/>
</dbReference>
<comment type="caution">
    <text evidence="1">The sequence shown here is derived from an EMBL/GenBank/DDBJ whole genome shotgun (WGS) entry which is preliminary data.</text>
</comment>
<evidence type="ECO:0000313" key="2">
    <source>
        <dbReference type="Proteomes" id="UP000325372"/>
    </source>
</evidence>
<keyword evidence="1" id="KW-0808">Transferase</keyword>
<dbReference type="GO" id="GO:0016740">
    <property type="term" value="F:transferase activity"/>
    <property type="evidence" value="ECO:0007669"/>
    <property type="project" value="UniProtKB-KW"/>
</dbReference>